<proteinExistence type="predicted"/>
<feature type="region of interest" description="Disordered" evidence="1">
    <location>
        <begin position="1"/>
        <end position="57"/>
    </location>
</feature>
<keyword evidence="3" id="KW-1185">Reference proteome</keyword>
<evidence type="ECO:0000256" key="1">
    <source>
        <dbReference type="SAM" id="MobiDB-lite"/>
    </source>
</evidence>
<evidence type="ECO:0000313" key="3">
    <source>
        <dbReference type="Proteomes" id="UP000233060"/>
    </source>
</evidence>
<dbReference type="Proteomes" id="UP000233060">
    <property type="component" value="Unassembled WGS sequence"/>
</dbReference>
<protein>
    <submittedName>
        <fullName evidence="2">Uncharacterized protein</fullName>
    </submittedName>
</protein>
<accession>A0A2K5P8A2</accession>
<organism evidence="2 3">
    <name type="scientific">Cercocebus atys</name>
    <name type="common">Sooty mangabey</name>
    <name type="synonym">Cercocebus torquatus atys</name>
    <dbReference type="NCBI Taxonomy" id="9531"/>
    <lineage>
        <taxon>Eukaryota</taxon>
        <taxon>Metazoa</taxon>
        <taxon>Chordata</taxon>
        <taxon>Craniata</taxon>
        <taxon>Vertebrata</taxon>
        <taxon>Euteleostomi</taxon>
        <taxon>Mammalia</taxon>
        <taxon>Eutheria</taxon>
        <taxon>Euarchontoglires</taxon>
        <taxon>Primates</taxon>
        <taxon>Haplorrhini</taxon>
        <taxon>Catarrhini</taxon>
        <taxon>Cercopithecidae</taxon>
        <taxon>Cercopithecinae</taxon>
        <taxon>Cercocebus</taxon>
    </lineage>
</organism>
<dbReference type="AlphaFoldDB" id="A0A2K5P8A2"/>
<dbReference type="GeneTree" id="ENSGT00910000147848"/>
<name>A0A2K5P8A2_CERAT</name>
<reference evidence="2" key="1">
    <citation type="submission" date="2025-08" db="UniProtKB">
        <authorList>
            <consortium name="Ensembl"/>
        </authorList>
    </citation>
    <scope>IDENTIFICATION</scope>
</reference>
<reference evidence="2" key="2">
    <citation type="submission" date="2025-09" db="UniProtKB">
        <authorList>
            <consortium name="Ensembl"/>
        </authorList>
    </citation>
    <scope>IDENTIFICATION</scope>
</reference>
<dbReference type="Bgee" id="ENSCATG00000045308">
    <property type="expression patterns" value="Expressed in cerebellum and 10 other cell types or tissues"/>
</dbReference>
<dbReference type="Ensembl" id="ENSCATT00000070376.1">
    <property type="protein sequence ID" value="ENSCATP00000045928.1"/>
    <property type="gene ID" value="ENSCATG00000045308.1"/>
</dbReference>
<dbReference type="STRING" id="9531.ENSCATP00000045928"/>
<sequence>MFPRRRAERRLGDTGTRKKIAYRTAVPGRRKCGASLIGSRTPESESKSYPCCSRDSE</sequence>
<evidence type="ECO:0000313" key="2">
    <source>
        <dbReference type="Ensembl" id="ENSCATP00000045928.1"/>
    </source>
</evidence>